<evidence type="ECO:0000259" key="3">
    <source>
        <dbReference type="Pfam" id="PF02899"/>
    </source>
</evidence>
<evidence type="ECO:0000256" key="1">
    <source>
        <dbReference type="ARBA" id="ARBA00023125"/>
    </source>
</evidence>
<accession>A0A226DQ37</accession>
<name>A0A226DQ37_FOLCA</name>
<keyword evidence="5" id="KW-1185">Reference proteome</keyword>
<proteinExistence type="predicted"/>
<dbReference type="Gene3D" id="1.10.150.130">
    <property type="match status" value="1"/>
</dbReference>
<organism evidence="4 5">
    <name type="scientific">Folsomia candida</name>
    <name type="common">Springtail</name>
    <dbReference type="NCBI Taxonomy" id="158441"/>
    <lineage>
        <taxon>Eukaryota</taxon>
        <taxon>Metazoa</taxon>
        <taxon>Ecdysozoa</taxon>
        <taxon>Arthropoda</taxon>
        <taxon>Hexapoda</taxon>
        <taxon>Collembola</taxon>
        <taxon>Entomobryomorpha</taxon>
        <taxon>Isotomoidea</taxon>
        <taxon>Isotomidae</taxon>
        <taxon>Proisotominae</taxon>
        <taxon>Folsomia</taxon>
    </lineage>
</organism>
<comment type="caution">
    <text evidence="4">The sequence shown here is derived from an EMBL/GenBank/DDBJ whole genome shotgun (WGS) entry which is preliminary data.</text>
</comment>
<gene>
    <name evidence="4" type="ORF">Fcan01_18406</name>
</gene>
<reference evidence="4 5" key="1">
    <citation type="submission" date="2015-12" db="EMBL/GenBank/DDBJ databases">
        <title>The genome of Folsomia candida.</title>
        <authorList>
            <person name="Faddeeva A."/>
            <person name="Derks M.F."/>
            <person name="Anvar Y."/>
            <person name="Smit S."/>
            <person name="Van Straalen N."/>
            <person name="Roelofs D."/>
        </authorList>
    </citation>
    <scope>NUCLEOTIDE SEQUENCE [LARGE SCALE GENOMIC DNA]</scope>
    <source>
        <strain evidence="4 5">VU population</strain>
        <tissue evidence="4">Whole body</tissue>
    </source>
</reference>
<dbReference type="SUPFAM" id="SSF47823">
    <property type="entry name" value="lambda integrase-like, N-terminal domain"/>
    <property type="match status" value="1"/>
</dbReference>
<dbReference type="SUPFAM" id="SSF56349">
    <property type="entry name" value="DNA breaking-rejoining enzymes"/>
    <property type="match status" value="1"/>
</dbReference>
<feature type="domain" description="Integrase SAM-like N-terminal" evidence="3">
    <location>
        <begin position="507"/>
        <end position="569"/>
    </location>
</feature>
<dbReference type="CDD" id="cd09275">
    <property type="entry name" value="RNase_HI_RT_DIRS1"/>
    <property type="match status" value="1"/>
</dbReference>
<dbReference type="Pfam" id="PF02899">
    <property type="entry name" value="Phage_int_SAM_1"/>
    <property type="match status" value="1"/>
</dbReference>
<dbReference type="AlphaFoldDB" id="A0A226DQ37"/>
<sequence>MSSNEEASDLSQSKFKINQGAEQPPGKSSWSLGLSDEENEEDADLNNIIDTKSDQGSDLNNITDTDNDNNMELETLLQDMEKTIDFGPAVMQNVSIGFVKTAVRPLTKETKSNLKERIKIPENCKEFIVPKVNGELRRLLPAQAKVSDIKQQQNQLVLSQGLSTLTTISNVIASNKQKIPNEVVSSIVKHAMDCANIFGDQFQALSTRRRFEMKRFLNPEYSSICSAQFPSSEWLFGSDLTENLKSSKATSSLMRNTMNSNLRYRPPEETGSDRDSSDANRDNNGDPSSLTKTIKDSGNFKRAAELIGVLVAACFATRYGMIYTRQLEMEKTSALRIREGRYKGNIVLSSEAKQDIGWWINNISKEFNEMKEFCQDVVIFSDASLIGWGAESNGIEARGNWTNEEKCRHINVLELVAAFYGLRSFVDKSNITVLLRVDSSNAMAYINNHGVVDLLSCMQWRNKFGNGVNTISSDHKQPQTNGRNFVRESLSRLNLSESTTAILKASKSDGTWQQYEVAFRKWNAFCQEKLWSMWEPNIEHVLYYLTHLYEAGLSYSTINSNRSALSHLFGEVQGVDTGIFHAHSFRHASTSKASNQGVNIDTILKRVGWSMESQTFAKYYKRPYEELSEIMQPYKFLVLFLTILFLLTDNALSAPYPRNCGKNRRRNCPSENKAMTTTTTTRPKPVKFKVN</sequence>
<evidence type="ECO:0000313" key="5">
    <source>
        <dbReference type="Proteomes" id="UP000198287"/>
    </source>
</evidence>
<dbReference type="InterPro" id="IPR010998">
    <property type="entry name" value="Integrase_recombinase_N"/>
</dbReference>
<dbReference type="GO" id="GO:0015074">
    <property type="term" value="P:DNA integration"/>
    <property type="evidence" value="ECO:0007669"/>
    <property type="project" value="InterPro"/>
</dbReference>
<feature type="region of interest" description="Disordered" evidence="2">
    <location>
        <begin position="1"/>
        <end position="68"/>
    </location>
</feature>
<protein>
    <recommendedName>
        <fullName evidence="3">Integrase SAM-like N-terminal domain-containing protein</fullName>
    </recommendedName>
</protein>
<dbReference type="InterPro" id="IPR011010">
    <property type="entry name" value="DNA_brk_join_enz"/>
</dbReference>
<dbReference type="Proteomes" id="UP000198287">
    <property type="component" value="Unassembled WGS sequence"/>
</dbReference>
<feature type="compositionally biased region" description="Acidic residues" evidence="2">
    <location>
        <begin position="35"/>
        <end position="44"/>
    </location>
</feature>
<dbReference type="GO" id="GO:0003677">
    <property type="term" value="F:DNA binding"/>
    <property type="evidence" value="ECO:0007669"/>
    <property type="project" value="UniProtKB-KW"/>
</dbReference>
<evidence type="ECO:0000256" key="2">
    <source>
        <dbReference type="SAM" id="MobiDB-lite"/>
    </source>
</evidence>
<dbReference type="OrthoDB" id="2897838at2759"/>
<dbReference type="InterPro" id="IPR004107">
    <property type="entry name" value="Integrase_SAM-like_N"/>
</dbReference>
<evidence type="ECO:0000313" key="4">
    <source>
        <dbReference type="EMBL" id="OXA47138.1"/>
    </source>
</evidence>
<feature type="compositionally biased region" description="Polar residues" evidence="2">
    <location>
        <begin position="251"/>
        <end position="262"/>
    </location>
</feature>
<dbReference type="EMBL" id="LNIX01000014">
    <property type="protein sequence ID" value="OXA47138.1"/>
    <property type="molecule type" value="Genomic_DNA"/>
</dbReference>
<feature type="compositionally biased region" description="Basic and acidic residues" evidence="2">
    <location>
        <begin position="265"/>
        <end position="284"/>
    </location>
</feature>
<feature type="compositionally biased region" description="Polar residues" evidence="2">
    <location>
        <begin position="1"/>
        <end position="16"/>
    </location>
</feature>
<dbReference type="PANTHER" id="PTHR34239:SF2">
    <property type="entry name" value="TRANSPOSABLE ELEMENT P TRANSPOSASE_THAP9 CONSERVED DOMAIN-CONTAINING PROTEIN"/>
    <property type="match status" value="1"/>
</dbReference>
<feature type="region of interest" description="Disordered" evidence="2">
    <location>
        <begin position="663"/>
        <end position="691"/>
    </location>
</feature>
<feature type="region of interest" description="Disordered" evidence="2">
    <location>
        <begin position="251"/>
        <end position="294"/>
    </location>
</feature>
<dbReference type="PANTHER" id="PTHR34239">
    <property type="entry name" value="APPLE DOMAIN-CONTAINING PROTEIN"/>
    <property type="match status" value="1"/>
</dbReference>
<keyword evidence="1" id="KW-0238">DNA-binding</keyword>